<feature type="compositionally biased region" description="Basic and acidic residues" evidence="1">
    <location>
        <begin position="246"/>
        <end position="257"/>
    </location>
</feature>
<dbReference type="Proteomes" id="UP001162131">
    <property type="component" value="Unassembled WGS sequence"/>
</dbReference>
<feature type="region of interest" description="Disordered" evidence="1">
    <location>
        <begin position="230"/>
        <end position="257"/>
    </location>
</feature>
<organism evidence="2 3">
    <name type="scientific">Blepharisma stoltei</name>
    <dbReference type="NCBI Taxonomy" id="1481888"/>
    <lineage>
        <taxon>Eukaryota</taxon>
        <taxon>Sar</taxon>
        <taxon>Alveolata</taxon>
        <taxon>Ciliophora</taxon>
        <taxon>Postciliodesmatophora</taxon>
        <taxon>Heterotrichea</taxon>
        <taxon>Heterotrichida</taxon>
        <taxon>Blepharismidae</taxon>
        <taxon>Blepharisma</taxon>
    </lineage>
</organism>
<name>A0AAU9J6P3_9CILI</name>
<protein>
    <submittedName>
        <fullName evidence="2">Uncharacterized protein</fullName>
    </submittedName>
</protein>
<dbReference type="AlphaFoldDB" id="A0AAU9J6P3"/>
<reference evidence="2" key="1">
    <citation type="submission" date="2021-09" db="EMBL/GenBank/DDBJ databases">
        <authorList>
            <consortium name="AG Swart"/>
            <person name="Singh M."/>
            <person name="Singh A."/>
            <person name="Seah K."/>
            <person name="Emmerich C."/>
        </authorList>
    </citation>
    <scope>NUCLEOTIDE SEQUENCE</scope>
    <source>
        <strain evidence="2">ATCC30299</strain>
    </source>
</reference>
<proteinExistence type="predicted"/>
<feature type="region of interest" description="Disordered" evidence="1">
    <location>
        <begin position="64"/>
        <end position="85"/>
    </location>
</feature>
<feature type="compositionally biased region" description="Polar residues" evidence="1">
    <location>
        <begin position="66"/>
        <end position="85"/>
    </location>
</feature>
<evidence type="ECO:0000313" key="3">
    <source>
        <dbReference type="Proteomes" id="UP001162131"/>
    </source>
</evidence>
<keyword evidence="3" id="KW-1185">Reference proteome</keyword>
<dbReference type="EMBL" id="CAJZBQ010000028">
    <property type="protein sequence ID" value="CAG9321469.1"/>
    <property type="molecule type" value="Genomic_DNA"/>
</dbReference>
<gene>
    <name evidence="2" type="ORF">BSTOLATCC_MIC28749</name>
</gene>
<evidence type="ECO:0000256" key="1">
    <source>
        <dbReference type="SAM" id="MobiDB-lite"/>
    </source>
</evidence>
<accession>A0AAU9J6P3</accession>
<evidence type="ECO:0000313" key="2">
    <source>
        <dbReference type="EMBL" id="CAG9321469.1"/>
    </source>
</evidence>
<sequence>MINSHENPKHFLSSPMGPHLKDFMWLKESFDKKFDGSDFNRKIYSPRTLKKRHERKIAIISESKLSRAQSKSPSQDLQTLPTEFSPTCENPSIKTIIDKTEVSKKINQKSLEMSMRVSKDYSTDNKIRNIFRRAKQNFPKGRREKSQVFNKTPIIKNKKRTKSIPVDSAYNLKEASLIMGELREIKEPELWKNVVDALRSQPNILLELIPIKQAPKVSLRKTTKLSLTPKHVYSSRPTTKLSCKTPKSETKQKSPIDNRLFRRRSSALSTEDNSNIDEQVETLADVGSGSLTDDWAKSLLNFEVKNEVPSEFSEESIKEAIQSLPNEQSQLEEVYESSLKTLEKLLTSMLGTQDDIKNFRERFSSKTPYNIRALLSKCLEIFQVRKITIDILKIIHRRENLLKSLKRLLDNENLKTKVMEILVISKELREKIKSWKENQSNPFSTFIYKGKDYLTKMSEDFVKLQLMTVPL</sequence>
<comment type="caution">
    <text evidence="2">The sequence shown here is derived from an EMBL/GenBank/DDBJ whole genome shotgun (WGS) entry which is preliminary data.</text>
</comment>